<evidence type="ECO:0000256" key="2">
    <source>
        <dbReference type="SAM" id="SignalP"/>
    </source>
</evidence>
<sequence length="322" mass="35072">MIIRKDVFSMVLITFWCVTMGQDRGAIISRDDHHGDVIIRPSYDQVHGNSDALHYNLDHHQYDQDPNNYHYNLDNIIRYEPDLPATNPGSTHHQDHVISTRVDEYGRAITPPPTAPAVAVARPVQEDQQRPGRSPGVVVSDRVAPQQEPTQYDDEPFLHHALDTHDHQSSTAEALDHDAGEMTVKASGDDLTIHVGKNKVKTETVATITATITATDEHEDSYINVHRDAHQAAAGHDHDHMEGSGKHLDGNMAEGLDQVGGNQVVGPSGSTPAPDLSFLQDVEVLKVLFPWIDKHGEGQEGGRVDGGGHGGGGASPLDQVMI</sequence>
<accession>A0A0H5RE08</accession>
<evidence type="ECO:0000313" key="3">
    <source>
        <dbReference type="EMBL" id="CRZ12253.1"/>
    </source>
</evidence>
<evidence type="ECO:0000256" key="1">
    <source>
        <dbReference type="SAM" id="MobiDB-lite"/>
    </source>
</evidence>
<protein>
    <submittedName>
        <fullName evidence="3">Uncharacterized protein</fullName>
    </submittedName>
</protein>
<feature type="compositionally biased region" description="Gly residues" evidence="1">
    <location>
        <begin position="304"/>
        <end position="314"/>
    </location>
</feature>
<reference evidence="3" key="1">
    <citation type="submission" date="2015-04" db="EMBL/GenBank/DDBJ databases">
        <title>The genome sequence of the plant pathogenic Rhizarian Plasmodiophora brassicae reveals insights in its biotrophic life cycle and the origin of chitin synthesis.</title>
        <authorList>
            <person name="Schwelm A."/>
            <person name="Fogelqvist J."/>
            <person name="Knaust A."/>
            <person name="Julke S."/>
            <person name="Lilja T."/>
            <person name="Dhandapani V."/>
            <person name="Bonilla-Rosso G."/>
            <person name="Karlsson M."/>
            <person name="Shevchenko A."/>
            <person name="Choi S.R."/>
            <person name="Kim H.G."/>
            <person name="Park J.Y."/>
            <person name="Lim Y.P."/>
            <person name="Ludwig-Muller J."/>
            <person name="Dixelius C."/>
        </authorList>
    </citation>
    <scope>NUCLEOTIDE SEQUENCE</scope>
    <source>
        <tissue evidence="3">Potato root galls</tissue>
    </source>
</reference>
<feature type="signal peptide" evidence="2">
    <location>
        <begin position="1"/>
        <end position="21"/>
    </location>
</feature>
<keyword evidence="2" id="KW-0732">Signal</keyword>
<organism evidence="3">
    <name type="scientific">Spongospora subterranea</name>
    <dbReference type="NCBI Taxonomy" id="70186"/>
    <lineage>
        <taxon>Eukaryota</taxon>
        <taxon>Sar</taxon>
        <taxon>Rhizaria</taxon>
        <taxon>Endomyxa</taxon>
        <taxon>Phytomyxea</taxon>
        <taxon>Plasmodiophorida</taxon>
        <taxon>Plasmodiophoridae</taxon>
        <taxon>Spongospora</taxon>
    </lineage>
</organism>
<feature type="region of interest" description="Disordered" evidence="1">
    <location>
        <begin position="298"/>
        <end position="322"/>
    </location>
</feature>
<feature type="chain" id="PRO_5005223958" evidence="2">
    <location>
        <begin position="22"/>
        <end position="322"/>
    </location>
</feature>
<dbReference type="EMBL" id="HACM01011811">
    <property type="protein sequence ID" value="CRZ12253.1"/>
    <property type="molecule type" value="Transcribed_RNA"/>
</dbReference>
<proteinExistence type="predicted"/>
<name>A0A0H5RE08_9EUKA</name>
<dbReference type="AlphaFoldDB" id="A0A0H5RE08"/>